<dbReference type="InterPro" id="IPR002401">
    <property type="entry name" value="Cyt_P450_E_grp-I"/>
</dbReference>
<keyword evidence="8" id="KW-1185">Reference proteome</keyword>
<keyword evidence="4 5" id="KW-0408">Iron</keyword>
<dbReference type="InterPro" id="IPR036396">
    <property type="entry name" value="Cyt_P450_sf"/>
</dbReference>
<keyword evidence="6" id="KW-0472">Membrane</keyword>
<keyword evidence="6" id="KW-1133">Transmembrane helix</keyword>
<comment type="cofactor">
    <cofactor evidence="1">
        <name>heme</name>
        <dbReference type="ChEBI" id="CHEBI:30413"/>
    </cofactor>
</comment>
<dbReference type="InterPro" id="IPR001128">
    <property type="entry name" value="Cyt_P450"/>
</dbReference>
<evidence type="ECO:0000256" key="3">
    <source>
        <dbReference type="ARBA" id="ARBA00022723"/>
    </source>
</evidence>
<dbReference type="GeneID" id="90038494"/>
<protein>
    <submittedName>
        <fullName evidence="7">Cytochrome P450</fullName>
    </submittedName>
</protein>
<comment type="similarity">
    <text evidence="2 5">Belongs to the cytochrome P450 family.</text>
</comment>
<accession>A0ABR1F3G5</accession>
<sequence length="524" mass="59106">MAAFSAQHPEVAAHFSTASSFLSNHLYAVSAFLIFLYFLHNKFTHGLYSIPGPFLASVTDLWRLVSVYHAHHHETLVALHKKHGLLVRIAPNVVSIGDPAAIQMIYGIKSNFIKTGFYPLWGIPWERKNHHGLFSAVDPAYHRDQKKLVAGSYSMSSVLELEAQVDSCSRLFMEQLGRFADQDKVVNLGEWLQFYAFDVVGELSFSKKFGFLESGKDIDLMIHQLQKVLPLLTLTGQVPYTRYLYLNNPLIPLLFPKMHQQSGVVDFTVKAIKARDGFFDEKGTVKTAAVGKDMLSKWTTVMEETSGKMTTLDIMIQLVTLVFAGSDTTAIALRAIIYFLLKNPAKLDKLVAELDNAEASRLLSEPVSYKESTTHLPYLNACIKEAIRMHPSVGLILERRVPKGGAQIAGHFFPEGTTVGINAWVIHNDPTIFPSPETFAPERWLEASPSKLQEMNQCWFPFGAGTRSCIGKNISMMEMSKVVPQLFREYKVSLATPDLEWEVRNYWFVQQENLFVKVERRRGV</sequence>
<evidence type="ECO:0000313" key="8">
    <source>
        <dbReference type="Proteomes" id="UP001498771"/>
    </source>
</evidence>
<gene>
    <name evidence="7" type="ORF">BZA70DRAFT_280563</name>
</gene>
<evidence type="ECO:0000256" key="6">
    <source>
        <dbReference type="SAM" id="Phobius"/>
    </source>
</evidence>
<name>A0ABR1F3G5_9ASCO</name>
<comment type="caution">
    <text evidence="7">The sequence shown here is derived from an EMBL/GenBank/DDBJ whole genome shotgun (WGS) entry which is preliminary data.</text>
</comment>
<keyword evidence="5" id="KW-0349">Heme</keyword>
<dbReference type="PROSITE" id="PS00086">
    <property type="entry name" value="CYTOCHROME_P450"/>
    <property type="match status" value="1"/>
</dbReference>
<keyword evidence="5" id="KW-0560">Oxidoreductase</keyword>
<keyword evidence="5" id="KW-0503">Monooxygenase</keyword>
<keyword evidence="3 5" id="KW-0479">Metal-binding</keyword>
<feature type="transmembrane region" description="Helical" evidence="6">
    <location>
        <begin position="20"/>
        <end position="39"/>
    </location>
</feature>
<dbReference type="InterPro" id="IPR050121">
    <property type="entry name" value="Cytochrome_P450_monoxygenase"/>
</dbReference>
<reference evidence="7 8" key="1">
    <citation type="submission" date="2024-03" db="EMBL/GenBank/DDBJ databases">
        <title>Genome-scale model development and genomic sequencing of the oleaginous clade Lipomyces.</title>
        <authorList>
            <consortium name="Lawrence Berkeley National Laboratory"/>
            <person name="Czajka J.J."/>
            <person name="Han Y."/>
            <person name="Kim J."/>
            <person name="Mondo S.J."/>
            <person name="Hofstad B.A."/>
            <person name="Robles A."/>
            <person name="Haridas S."/>
            <person name="Riley R."/>
            <person name="LaButti K."/>
            <person name="Pangilinan J."/>
            <person name="Andreopoulos W."/>
            <person name="Lipzen A."/>
            <person name="Yan J."/>
            <person name="Wang M."/>
            <person name="Ng V."/>
            <person name="Grigoriev I.V."/>
            <person name="Spatafora J.W."/>
            <person name="Magnuson J.K."/>
            <person name="Baker S.E."/>
            <person name="Pomraning K.R."/>
        </authorList>
    </citation>
    <scope>NUCLEOTIDE SEQUENCE [LARGE SCALE GENOMIC DNA]</scope>
    <source>
        <strain evidence="7 8">Phaff 52-87</strain>
    </source>
</reference>
<evidence type="ECO:0000256" key="2">
    <source>
        <dbReference type="ARBA" id="ARBA00010617"/>
    </source>
</evidence>
<dbReference type="Proteomes" id="UP001498771">
    <property type="component" value="Unassembled WGS sequence"/>
</dbReference>
<dbReference type="PRINTS" id="PR00385">
    <property type="entry name" value="P450"/>
</dbReference>
<dbReference type="SUPFAM" id="SSF48264">
    <property type="entry name" value="Cytochrome P450"/>
    <property type="match status" value="1"/>
</dbReference>
<dbReference type="CDD" id="cd11060">
    <property type="entry name" value="CYP57A1-like"/>
    <property type="match status" value="1"/>
</dbReference>
<dbReference type="EMBL" id="JBBJBU010000008">
    <property type="protein sequence ID" value="KAK7204357.1"/>
    <property type="molecule type" value="Genomic_DNA"/>
</dbReference>
<dbReference type="PRINTS" id="PR00463">
    <property type="entry name" value="EP450I"/>
</dbReference>
<dbReference type="PANTHER" id="PTHR24305">
    <property type="entry name" value="CYTOCHROME P450"/>
    <property type="match status" value="1"/>
</dbReference>
<dbReference type="PANTHER" id="PTHR24305:SF232">
    <property type="entry name" value="P450, PUTATIVE (EUROFUNG)-RELATED"/>
    <property type="match status" value="1"/>
</dbReference>
<dbReference type="RefSeq" id="XP_064767390.1">
    <property type="nucleotide sequence ID" value="XM_064912982.1"/>
</dbReference>
<evidence type="ECO:0000256" key="4">
    <source>
        <dbReference type="ARBA" id="ARBA00023004"/>
    </source>
</evidence>
<dbReference type="Gene3D" id="1.10.630.10">
    <property type="entry name" value="Cytochrome P450"/>
    <property type="match status" value="1"/>
</dbReference>
<evidence type="ECO:0000313" key="7">
    <source>
        <dbReference type="EMBL" id="KAK7204357.1"/>
    </source>
</evidence>
<keyword evidence="6" id="KW-0812">Transmembrane</keyword>
<evidence type="ECO:0000256" key="1">
    <source>
        <dbReference type="ARBA" id="ARBA00001971"/>
    </source>
</evidence>
<proteinExistence type="inferred from homology"/>
<dbReference type="Pfam" id="PF00067">
    <property type="entry name" value="p450"/>
    <property type="match status" value="1"/>
</dbReference>
<evidence type="ECO:0000256" key="5">
    <source>
        <dbReference type="RuleBase" id="RU000461"/>
    </source>
</evidence>
<organism evidence="7 8">
    <name type="scientific">Myxozyma melibiosi</name>
    <dbReference type="NCBI Taxonomy" id="54550"/>
    <lineage>
        <taxon>Eukaryota</taxon>
        <taxon>Fungi</taxon>
        <taxon>Dikarya</taxon>
        <taxon>Ascomycota</taxon>
        <taxon>Saccharomycotina</taxon>
        <taxon>Lipomycetes</taxon>
        <taxon>Lipomycetales</taxon>
        <taxon>Lipomycetaceae</taxon>
        <taxon>Myxozyma</taxon>
    </lineage>
</organism>
<dbReference type="InterPro" id="IPR017972">
    <property type="entry name" value="Cyt_P450_CS"/>
</dbReference>